<reference evidence="5" key="1">
    <citation type="submission" date="2020-10" db="EMBL/GenBank/DDBJ databases">
        <authorList>
            <person name="Gilroy R."/>
        </authorList>
    </citation>
    <scope>NUCLEOTIDE SEQUENCE</scope>
    <source>
        <strain evidence="5">6919</strain>
    </source>
</reference>
<dbReference type="Gene3D" id="3.40.50.300">
    <property type="entry name" value="P-loop containing nucleotide triphosphate hydrolases"/>
    <property type="match status" value="1"/>
</dbReference>
<keyword evidence="3" id="KW-0067">ATP-binding</keyword>
<name>A0A9D9IQI7_9BACT</name>
<dbReference type="Pfam" id="PF07724">
    <property type="entry name" value="AAA_2"/>
    <property type="match status" value="1"/>
</dbReference>
<dbReference type="AlphaFoldDB" id="A0A9D9IQI7"/>
<dbReference type="GO" id="GO:0034605">
    <property type="term" value="P:cellular response to heat"/>
    <property type="evidence" value="ECO:0007669"/>
    <property type="project" value="TreeGrafter"/>
</dbReference>
<gene>
    <name evidence="5" type="ORF">IAB88_07910</name>
</gene>
<dbReference type="PANTHER" id="PTHR11638:SF18">
    <property type="entry name" value="HEAT SHOCK PROTEIN 104"/>
    <property type="match status" value="1"/>
</dbReference>
<dbReference type="GO" id="GO:0005524">
    <property type="term" value="F:ATP binding"/>
    <property type="evidence" value="ECO:0007669"/>
    <property type="project" value="UniProtKB-KW"/>
</dbReference>
<dbReference type="FunFam" id="1.10.8.60:FF:000017">
    <property type="entry name" value="ATP-dependent chaperone ClpB"/>
    <property type="match status" value="1"/>
</dbReference>
<evidence type="ECO:0000256" key="3">
    <source>
        <dbReference type="ARBA" id="ARBA00022840"/>
    </source>
</evidence>
<feature type="domain" description="Clp ATPase C-terminal" evidence="4">
    <location>
        <begin position="61"/>
        <end position="150"/>
    </location>
</feature>
<reference evidence="5" key="2">
    <citation type="journal article" date="2021" name="PeerJ">
        <title>Extensive microbial diversity within the chicken gut microbiome revealed by metagenomics and culture.</title>
        <authorList>
            <person name="Gilroy R."/>
            <person name="Ravi A."/>
            <person name="Getino M."/>
            <person name="Pursley I."/>
            <person name="Horton D.L."/>
            <person name="Alikhan N.F."/>
            <person name="Baker D."/>
            <person name="Gharbi K."/>
            <person name="Hall N."/>
            <person name="Watson M."/>
            <person name="Adriaenssens E.M."/>
            <person name="Foster-Nyarko E."/>
            <person name="Jarju S."/>
            <person name="Secka A."/>
            <person name="Antonio M."/>
            <person name="Oren A."/>
            <person name="Chaudhuri R.R."/>
            <person name="La Ragione R."/>
            <person name="Hildebrand F."/>
            <person name="Pallen M.J."/>
        </authorList>
    </citation>
    <scope>NUCLEOTIDE SEQUENCE</scope>
    <source>
        <strain evidence="5">6919</strain>
    </source>
</reference>
<comment type="similarity">
    <text evidence="1">Belongs to the ClpA/ClpB family.</text>
</comment>
<evidence type="ECO:0000313" key="5">
    <source>
        <dbReference type="EMBL" id="MBO8476902.1"/>
    </source>
</evidence>
<dbReference type="Pfam" id="PF10431">
    <property type="entry name" value="ClpB_D2-small"/>
    <property type="match status" value="1"/>
</dbReference>
<dbReference type="GO" id="GO:0016887">
    <property type="term" value="F:ATP hydrolysis activity"/>
    <property type="evidence" value="ECO:0007669"/>
    <property type="project" value="InterPro"/>
</dbReference>
<dbReference type="InterPro" id="IPR003959">
    <property type="entry name" value="ATPase_AAA_core"/>
</dbReference>
<dbReference type="InterPro" id="IPR027417">
    <property type="entry name" value="P-loop_NTPase"/>
</dbReference>
<comment type="caution">
    <text evidence="5">The sequence shown here is derived from an EMBL/GenBank/DDBJ whole genome shotgun (WGS) entry which is preliminary data.</text>
</comment>
<dbReference type="Gene3D" id="1.10.8.60">
    <property type="match status" value="1"/>
</dbReference>
<dbReference type="InterPro" id="IPR019489">
    <property type="entry name" value="Clp_ATPase_C"/>
</dbReference>
<organism evidence="5 6">
    <name type="scientific">Candidatus Limisoma faecipullorum</name>
    <dbReference type="NCBI Taxonomy" id="2840854"/>
    <lineage>
        <taxon>Bacteria</taxon>
        <taxon>Pseudomonadati</taxon>
        <taxon>Bacteroidota</taxon>
        <taxon>Bacteroidia</taxon>
        <taxon>Bacteroidales</taxon>
        <taxon>Candidatus Limisoma</taxon>
    </lineage>
</organism>
<dbReference type="Proteomes" id="UP000823598">
    <property type="component" value="Unassembled WGS sequence"/>
</dbReference>
<keyword evidence="2" id="KW-0547">Nucleotide-binding</keyword>
<sequence>IIIMTSNMGSQLIRENFEKMTDANKGEVIEKTKNQVLDMLKSNIRPEFLNRIDEIIMFTPLNKKEIQQIVALQINAVKRTLEKNGIELNITDKAVDLLADEGYDPEFGARPVKRVIQREILNRLSKDILAGNVDKDRSITIDASGEEFIFRN</sequence>
<dbReference type="SMART" id="SM01086">
    <property type="entry name" value="ClpB_D2-small"/>
    <property type="match status" value="1"/>
</dbReference>
<proteinExistence type="inferred from homology"/>
<protein>
    <submittedName>
        <fullName evidence="5">AAA family ATPase</fullName>
    </submittedName>
</protein>
<accession>A0A9D9IQI7</accession>
<dbReference type="GO" id="GO:0005737">
    <property type="term" value="C:cytoplasm"/>
    <property type="evidence" value="ECO:0007669"/>
    <property type="project" value="TreeGrafter"/>
</dbReference>
<dbReference type="SUPFAM" id="SSF52540">
    <property type="entry name" value="P-loop containing nucleoside triphosphate hydrolases"/>
    <property type="match status" value="1"/>
</dbReference>
<dbReference type="EMBL" id="JADIMC010000090">
    <property type="protein sequence ID" value="MBO8476902.1"/>
    <property type="molecule type" value="Genomic_DNA"/>
</dbReference>
<evidence type="ECO:0000259" key="4">
    <source>
        <dbReference type="SMART" id="SM01086"/>
    </source>
</evidence>
<evidence type="ECO:0000256" key="2">
    <source>
        <dbReference type="ARBA" id="ARBA00022741"/>
    </source>
</evidence>
<dbReference type="InterPro" id="IPR050130">
    <property type="entry name" value="ClpA_ClpB"/>
</dbReference>
<feature type="non-terminal residue" evidence="5">
    <location>
        <position position="1"/>
    </location>
</feature>
<dbReference type="PANTHER" id="PTHR11638">
    <property type="entry name" value="ATP-DEPENDENT CLP PROTEASE"/>
    <property type="match status" value="1"/>
</dbReference>
<evidence type="ECO:0000313" key="6">
    <source>
        <dbReference type="Proteomes" id="UP000823598"/>
    </source>
</evidence>
<evidence type="ECO:0000256" key="1">
    <source>
        <dbReference type="ARBA" id="ARBA00008675"/>
    </source>
</evidence>